<dbReference type="PANTHER" id="PTHR34703">
    <property type="entry name" value="ANTIPORTER SUBUNIT MNHG2-RELATED"/>
    <property type="match status" value="1"/>
</dbReference>
<feature type="transmembrane region" description="Helical" evidence="4">
    <location>
        <begin position="6"/>
        <end position="28"/>
    </location>
</feature>
<dbReference type="NCBIfam" id="TIGR01300">
    <property type="entry name" value="CPA3_mnhG_phaG"/>
    <property type="match status" value="1"/>
</dbReference>
<evidence type="ECO:0000313" key="6">
    <source>
        <dbReference type="Proteomes" id="UP001519272"/>
    </source>
</evidence>
<reference evidence="5 6" key="1">
    <citation type="submission" date="2021-03" db="EMBL/GenBank/DDBJ databases">
        <title>Genomic Encyclopedia of Type Strains, Phase IV (KMG-IV): sequencing the most valuable type-strain genomes for metagenomic binning, comparative biology and taxonomic classification.</title>
        <authorList>
            <person name="Goeker M."/>
        </authorList>
    </citation>
    <scope>NUCLEOTIDE SEQUENCE [LARGE SCALE GENOMIC DNA]</scope>
    <source>
        <strain evidence="5 6">DSM 14349</strain>
    </source>
</reference>
<evidence type="ECO:0000256" key="2">
    <source>
        <dbReference type="ARBA" id="ARBA00008404"/>
    </source>
</evidence>
<keyword evidence="3" id="KW-0813">Transport</keyword>
<evidence type="ECO:0000256" key="4">
    <source>
        <dbReference type="SAM" id="Phobius"/>
    </source>
</evidence>
<feature type="transmembrane region" description="Helical" evidence="4">
    <location>
        <begin position="67"/>
        <end position="89"/>
    </location>
</feature>
<feature type="transmembrane region" description="Helical" evidence="4">
    <location>
        <begin position="40"/>
        <end position="61"/>
    </location>
</feature>
<name>A0ABS4FQK5_9BACL</name>
<dbReference type="NCBIfam" id="NF009314">
    <property type="entry name" value="PRK12674.1-2"/>
    <property type="match status" value="1"/>
</dbReference>
<dbReference type="PANTHER" id="PTHR34703:SF1">
    <property type="entry name" value="ANTIPORTER SUBUNIT MNHG2-RELATED"/>
    <property type="match status" value="1"/>
</dbReference>
<gene>
    <name evidence="5" type="ORF">J2Z32_001487</name>
</gene>
<dbReference type="EMBL" id="JAGGKG010000005">
    <property type="protein sequence ID" value="MBP1904863.1"/>
    <property type="molecule type" value="Genomic_DNA"/>
</dbReference>
<evidence type="ECO:0000256" key="1">
    <source>
        <dbReference type="ARBA" id="ARBA00004141"/>
    </source>
</evidence>
<organism evidence="5 6">
    <name type="scientific">Paenibacillus turicensis</name>
    <dbReference type="NCBI Taxonomy" id="160487"/>
    <lineage>
        <taxon>Bacteria</taxon>
        <taxon>Bacillati</taxon>
        <taxon>Bacillota</taxon>
        <taxon>Bacilli</taxon>
        <taxon>Bacillales</taxon>
        <taxon>Paenibacillaceae</taxon>
        <taxon>Paenibacillus</taxon>
    </lineage>
</organism>
<evidence type="ECO:0000256" key="3">
    <source>
        <dbReference type="ARBA" id="ARBA00022449"/>
    </source>
</evidence>
<dbReference type="Proteomes" id="UP001519272">
    <property type="component" value="Unassembled WGS sequence"/>
</dbReference>
<comment type="subcellular location">
    <subcellularLocation>
        <location evidence="1">Membrane</location>
        <topology evidence="1">Multi-pass membrane protein</topology>
    </subcellularLocation>
</comment>
<dbReference type="InterPro" id="IPR005133">
    <property type="entry name" value="PhaG_MnhG_YufB"/>
</dbReference>
<protein>
    <submittedName>
        <fullName evidence="5">Multicomponent Na+:H+ antiporter subunit G</fullName>
    </submittedName>
</protein>
<sequence length="147" mass="15489">MSGSGEAVGAILILVGAIFSLISAIGGIRLPDVYTRSHAASKSSTLGVLCALAGTLLYFLISDGIFSVRLILGIFFVFLTAPVAAHVLCRSAYRNDVPMAGAVEDELAQYYGMNKDDQGTVEKDVVKLDASSISMIDKEASLHTSET</sequence>
<keyword evidence="4" id="KW-1133">Transmembrane helix</keyword>
<accession>A0ABS4FQK5</accession>
<evidence type="ECO:0000313" key="5">
    <source>
        <dbReference type="EMBL" id="MBP1904863.1"/>
    </source>
</evidence>
<keyword evidence="6" id="KW-1185">Reference proteome</keyword>
<dbReference type="Pfam" id="PF03334">
    <property type="entry name" value="PhaG_MnhG_YufB"/>
    <property type="match status" value="1"/>
</dbReference>
<comment type="caution">
    <text evidence="5">The sequence shown here is derived from an EMBL/GenBank/DDBJ whole genome shotgun (WGS) entry which is preliminary data.</text>
</comment>
<comment type="similarity">
    <text evidence="2">Belongs to the CPA3 antiporters (TC 2.A.63) subunit G family.</text>
</comment>
<keyword evidence="4" id="KW-0472">Membrane</keyword>
<keyword evidence="3" id="KW-0050">Antiport</keyword>
<proteinExistence type="inferred from homology"/>
<keyword evidence="4" id="KW-0812">Transmembrane</keyword>